<keyword evidence="3" id="KW-1003">Cell membrane</keyword>
<feature type="transmembrane region" description="Helical" evidence="9">
    <location>
        <begin position="21"/>
        <end position="41"/>
    </location>
</feature>
<evidence type="ECO:0000256" key="8">
    <source>
        <dbReference type="ARBA" id="ARBA00038436"/>
    </source>
</evidence>
<keyword evidence="4" id="KW-0997">Cell inner membrane</keyword>
<evidence type="ECO:0000256" key="9">
    <source>
        <dbReference type="SAM" id="Phobius"/>
    </source>
</evidence>
<evidence type="ECO:0000256" key="4">
    <source>
        <dbReference type="ARBA" id="ARBA00022519"/>
    </source>
</evidence>
<organism evidence="11 12">
    <name type="scientific">Ureibacillus massiliensis 4400831 = CIP 108448 = CCUG 49529</name>
    <dbReference type="NCBI Taxonomy" id="1211035"/>
    <lineage>
        <taxon>Bacteria</taxon>
        <taxon>Bacillati</taxon>
        <taxon>Bacillota</taxon>
        <taxon>Bacilli</taxon>
        <taxon>Bacillales</taxon>
        <taxon>Caryophanaceae</taxon>
        <taxon>Ureibacillus</taxon>
    </lineage>
</organism>
<comment type="caution">
    <text evidence="11">The sequence shown here is derived from an EMBL/GenBank/DDBJ whole genome shotgun (WGS) entry which is preliminary data.</text>
</comment>
<evidence type="ECO:0000256" key="1">
    <source>
        <dbReference type="ARBA" id="ARBA00004429"/>
    </source>
</evidence>
<dbReference type="PANTHER" id="PTHR35011:SF2">
    <property type="entry name" value="2,3-DIKETO-L-GULONATE TRAP TRANSPORTER SMALL PERMEASE PROTEIN YIAM"/>
    <property type="match status" value="1"/>
</dbReference>
<evidence type="ECO:0000256" key="3">
    <source>
        <dbReference type="ARBA" id="ARBA00022475"/>
    </source>
</evidence>
<dbReference type="EMBL" id="JPVQ01000038">
    <property type="protein sequence ID" value="KGR89645.1"/>
    <property type="molecule type" value="Genomic_DNA"/>
</dbReference>
<dbReference type="Proteomes" id="UP000030595">
    <property type="component" value="Unassembled WGS sequence"/>
</dbReference>
<dbReference type="InterPro" id="IPR055348">
    <property type="entry name" value="DctQ"/>
</dbReference>
<feature type="domain" description="Tripartite ATP-independent periplasmic transporters DctQ component" evidence="10">
    <location>
        <begin position="27"/>
        <end position="156"/>
    </location>
</feature>
<dbReference type="InterPro" id="IPR007387">
    <property type="entry name" value="TRAP_DctQ"/>
</dbReference>
<dbReference type="GO" id="GO:0005886">
    <property type="term" value="C:plasma membrane"/>
    <property type="evidence" value="ECO:0007669"/>
    <property type="project" value="UniProtKB-SubCell"/>
</dbReference>
<keyword evidence="5 9" id="KW-0812">Transmembrane</keyword>
<evidence type="ECO:0000256" key="6">
    <source>
        <dbReference type="ARBA" id="ARBA00022989"/>
    </source>
</evidence>
<accession>A0A0A3J1Q5</accession>
<comment type="similarity">
    <text evidence="8">Belongs to the TRAP transporter small permease family.</text>
</comment>
<proteinExistence type="inferred from homology"/>
<name>A0A0A3J1Q5_9BACL</name>
<comment type="subcellular location">
    <subcellularLocation>
        <location evidence="1">Cell inner membrane</location>
        <topology evidence="1">Multi-pass membrane protein</topology>
    </subcellularLocation>
</comment>
<keyword evidence="7 9" id="KW-0472">Membrane</keyword>
<evidence type="ECO:0000256" key="5">
    <source>
        <dbReference type="ARBA" id="ARBA00022692"/>
    </source>
</evidence>
<feature type="transmembrane region" description="Helical" evidence="9">
    <location>
        <begin position="134"/>
        <end position="154"/>
    </location>
</feature>
<feature type="transmembrane region" description="Helical" evidence="9">
    <location>
        <begin position="94"/>
        <end position="114"/>
    </location>
</feature>
<dbReference type="OrthoDB" id="9815614at2"/>
<evidence type="ECO:0000256" key="7">
    <source>
        <dbReference type="ARBA" id="ARBA00023136"/>
    </source>
</evidence>
<keyword evidence="6 9" id="KW-1133">Transmembrane helix</keyword>
<feature type="transmembrane region" description="Helical" evidence="9">
    <location>
        <begin position="56"/>
        <end position="82"/>
    </location>
</feature>
<dbReference type="GO" id="GO:0022857">
    <property type="term" value="F:transmembrane transporter activity"/>
    <property type="evidence" value="ECO:0007669"/>
    <property type="project" value="TreeGrafter"/>
</dbReference>
<protein>
    <recommendedName>
        <fullName evidence="10">Tripartite ATP-independent periplasmic transporters DctQ component domain-containing protein</fullName>
    </recommendedName>
</protein>
<dbReference type="RefSeq" id="WP_036178685.1">
    <property type="nucleotide sequence ID" value="NZ_AVCZ01000038.1"/>
</dbReference>
<dbReference type="GO" id="GO:0015740">
    <property type="term" value="P:C4-dicarboxylate transport"/>
    <property type="evidence" value="ECO:0007669"/>
    <property type="project" value="TreeGrafter"/>
</dbReference>
<evidence type="ECO:0000259" key="10">
    <source>
        <dbReference type="Pfam" id="PF04290"/>
    </source>
</evidence>
<keyword evidence="2" id="KW-0813">Transport</keyword>
<sequence>MKKVIRTLDNILTKIEENLTFLLLLSMLLAVFASFVSRYIFNAPLTWTEEFARYVMIWATFIAASYGVKTGAHITLDVLVIYLSERGNKILRIVSYLFALVYCGLVVFIGIPFINSLIETHQQSPAMHIPMYVVYSSIIVGTIFMFLRYIILLFNEMTNSNKPEEA</sequence>
<evidence type="ECO:0000313" key="11">
    <source>
        <dbReference type="EMBL" id="KGR89645.1"/>
    </source>
</evidence>
<dbReference type="Pfam" id="PF04290">
    <property type="entry name" value="DctQ"/>
    <property type="match status" value="1"/>
</dbReference>
<evidence type="ECO:0000256" key="2">
    <source>
        <dbReference type="ARBA" id="ARBA00022448"/>
    </source>
</evidence>
<dbReference type="eggNOG" id="COG3090">
    <property type="taxonomic scope" value="Bacteria"/>
</dbReference>
<evidence type="ECO:0000313" key="12">
    <source>
        <dbReference type="Proteomes" id="UP000030595"/>
    </source>
</evidence>
<dbReference type="PANTHER" id="PTHR35011">
    <property type="entry name" value="2,3-DIKETO-L-GULONATE TRAP TRANSPORTER SMALL PERMEASE PROTEIN YIAM"/>
    <property type="match status" value="1"/>
</dbReference>
<gene>
    <name evidence="11" type="ORF">CD30_15945</name>
</gene>
<keyword evidence="12" id="KW-1185">Reference proteome</keyword>
<reference evidence="11 12" key="1">
    <citation type="submission" date="2014-02" db="EMBL/GenBank/DDBJ databases">
        <title>Draft genome sequence of Lysinibacillus massiliensis CCUG 49529.</title>
        <authorList>
            <person name="Zhang F."/>
            <person name="Wang G."/>
            <person name="Zhang L."/>
        </authorList>
    </citation>
    <scope>NUCLEOTIDE SEQUENCE [LARGE SCALE GENOMIC DNA]</scope>
    <source>
        <strain evidence="11 12">CCUG 49529</strain>
    </source>
</reference>
<dbReference type="AlphaFoldDB" id="A0A0A3J1Q5"/>